<dbReference type="EMBL" id="CP119321">
    <property type="protein sequence ID" value="WEK13181.1"/>
    <property type="molecule type" value="Genomic_DNA"/>
</dbReference>
<gene>
    <name evidence="1" type="ORF">P0Y48_12060</name>
</gene>
<dbReference type="Proteomes" id="UP001213972">
    <property type="component" value="Chromosome"/>
</dbReference>
<dbReference type="PROSITE" id="PS51318">
    <property type="entry name" value="TAT"/>
    <property type="match status" value="1"/>
</dbReference>
<sequence length="539" mass="59036">MNPRVPPAGESAIAPPPSTPLFPRRSFLGGVAAASAVAVAAPLLDAPAAHAADSYDPVAYPATPVATEEELHVIRRWTYGFQPAALAAVREAGGPRAWFEAQLTPQNVTESPAAAGLDTWWRCITADPLDIVDRDRSGAEPAWRAMAAYAGYAMVRRQESTRQVLELMTEFWEDHFYIPIHDDGVFPFRIAFGHLLRELALTSFEELLQAATVHPAMGCSLDNARSSKRSVNENLGRELLELHTVGKSAGYDEDDVKASARLLTGFRVDTWSSWQVTYDPSWHDTSPVTVMDFSHPNTDADGRAAVRAYLSYLARHPSTAERIARKLARRFVSDSPSSELVDHLAAVYLTNDTRITPVLRALVDHAEFWASSGAKVKTPTDELVSVNRALGVSFAKPTAQDTGAIQAHYMAGGIGASAWSHPRPDGPPQLNDAWNSPSRFLASWDAHWTLSGGWWPTKDTTHVPAAKRLPQPELTLAEFVDHLSRHLTGQASTAGLLQAVCTATKVRPSALVNAQHSIVRWQMPWVLSLVLNQPLFYLR</sequence>
<organism evidence="1 2">
    <name type="scientific">Candidatus Microbacterium phytovorans</name>
    <dbReference type="NCBI Taxonomy" id="3121374"/>
    <lineage>
        <taxon>Bacteria</taxon>
        <taxon>Bacillati</taxon>
        <taxon>Actinomycetota</taxon>
        <taxon>Actinomycetes</taxon>
        <taxon>Micrococcales</taxon>
        <taxon>Microbacteriaceae</taxon>
        <taxon>Microbacterium</taxon>
    </lineage>
</organism>
<accession>A0AAJ5VZC5</accession>
<evidence type="ECO:0000313" key="1">
    <source>
        <dbReference type="EMBL" id="WEK13181.1"/>
    </source>
</evidence>
<evidence type="ECO:0000313" key="2">
    <source>
        <dbReference type="Proteomes" id="UP001213972"/>
    </source>
</evidence>
<proteinExistence type="predicted"/>
<dbReference type="Pfam" id="PF08811">
    <property type="entry name" value="DUF1800"/>
    <property type="match status" value="1"/>
</dbReference>
<dbReference type="InterPro" id="IPR006311">
    <property type="entry name" value="TAT_signal"/>
</dbReference>
<dbReference type="AlphaFoldDB" id="A0AAJ5VZC5"/>
<protein>
    <submittedName>
        <fullName evidence="1">DUF1800 domain-containing protein</fullName>
    </submittedName>
</protein>
<name>A0AAJ5VZC5_9MICO</name>
<dbReference type="InterPro" id="IPR014917">
    <property type="entry name" value="DUF1800"/>
</dbReference>
<reference evidence="1" key="1">
    <citation type="submission" date="2023-03" db="EMBL/GenBank/DDBJ databases">
        <title>Andean soil-derived lignocellulolytic bacterial consortium as a source of novel taxa and putative plastic-active enzymes.</title>
        <authorList>
            <person name="Diaz-Garcia L."/>
            <person name="Chuvochina M."/>
            <person name="Feuerriegel G."/>
            <person name="Bunk B."/>
            <person name="Sproer C."/>
            <person name="Streit W.R."/>
            <person name="Rodriguez L.M."/>
            <person name="Overmann J."/>
            <person name="Jimenez D.J."/>
        </authorList>
    </citation>
    <scope>NUCLEOTIDE SEQUENCE</scope>
    <source>
        <strain evidence="1">MAG 4610</strain>
    </source>
</reference>